<evidence type="ECO:0000259" key="1">
    <source>
        <dbReference type="PROSITE" id="PS51704"/>
    </source>
</evidence>
<dbReference type="InterPro" id="IPR017946">
    <property type="entry name" value="PLC-like_Pdiesterase_TIM-brl"/>
</dbReference>
<organism evidence="2 3">
    <name type="scientific">Ameyamaea chiangmaiensis</name>
    <dbReference type="NCBI Taxonomy" id="442969"/>
    <lineage>
        <taxon>Bacteria</taxon>
        <taxon>Pseudomonadati</taxon>
        <taxon>Pseudomonadota</taxon>
        <taxon>Alphaproteobacteria</taxon>
        <taxon>Acetobacterales</taxon>
        <taxon>Acetobacteraceae</taxon>
        <taxon>Ameyamaea</taxon>
    </lineage>
</organism>
<gene>
    <name evidence="2" type="ORF">HUK82_16305</name>
</gene>
<dbReference type="GO" id="GO:0006580">
    <property type="term" value="P:ethanolamine metabolic process"/>
    <property type="evidence" value="ECO:0007669"/>
    <property type="project" value="TreeGrafter"/>
</dbReference>
<dbReference type="CDD" id="cd08566">
    <property type="entry name" value="GDPD_AtGDE_like"/>
    <property type="match status" value="1"/>
</dbReference>
<dbReference type="InterPro" id="IPR030395">
    <property type="entry name" value="GP_PDE_dom"/>
</dbReference>
<sequence>MATAAVALSPIVLSPRPARALSLPAARPLICAHRGWTDPTQAENSLIQMRQTLRHGPFMMELDLATDSDGTIVLMHDDTVNRTTDGDGPVAAMTDAQRQRLRLRRADGATDEAIPLYDDVLRWAASAPTARLMLDIKGVSPEAALTPVRRAGLSDRVVVLTFHPAQSQAAFDADPDALVCVLTADAAQLTAARDMARGRR</sequence>
<reference evidence="2 3" key="1">
    <citation type="submission" date="2020-06" db="EMBL/GenBank/DDBJ databases">
        <title>Description of novel acetic acid bacteria.</title>
        <authorList>
            <person name="Sombolestani A."/>
        </authorList>
    </citation>
    <scope>NUCLEOTIDE SEQUENCE [LARGE SCALE GENOMIC DNA]</scope>
    <source>
        <strain evidence="2 3">LMG 27010</strain>
    </source>
</reference>
<dbReference type="PROSITE" id="PS51704">
    <property type="entry name" value="GP_PDE"/>
    <property type="match status" value="1"/>
</dbReference>
<name>A0A850PHJ1_9PROT</name>
<dbReference type="PANTHER" id="PTHR46320">
    <property type="entry name" value="GLYCEROPHOSPHODIESTER PHOSPHODIESTERASE 1"/>
    <property type="match status" value="1"/>
</dbReference>
<protein>
    <submittedName>
        <fullName evidence="2">Glycerophosphodiester phosphodiesterase family protein</fullName>
    </submittedName>
</protein>
<dbReference type="Pfam" id="PF03009">
    <property type="entry name" value="GDPD"/>
    <property type="match status" value="1"/>
</dbReference>
<dbReference type="EMBL" id="JABXXR010000276">
    <property type="protein sequence ID" value="NVN42109.1"/>
    <property type="molecule type" value="Genomic_DNA"/>
</dbReference>
<dbReference type="GO" id="GO:0005886">
    <property type="term" value="C:plasma membrane"/>
    <property type="evidence" value="ECO:0007669"/>
    <property type="project" value="TreeGrafter"/>
</dbReference>
<accession>A0A850PHJ1</accession>
<feature type="non-terminal residue" evidence="2">
    <location>
        <position position="200"/>
    </location>
</feature>
<dbReference type="AlphaFoldDB" id="A0A850PHJ1"/>
<evidence type="ECO:0000313" key="2">
    <source>
        <dbReference type="EMBL" id="NVN42109.1"/>
    </source>
</evidence>
<keyword evidence="3" id="KW-1185">Reference proteome</keyword>
<dbReference type="SUPFAM" id="SSF51695">
    <property type="entry name" value="PLC-like phosphodiesterases"/>
    <property type="match status" value="1"/>
</dbReference>
<evidence type="ECO:0000313" key="3">
    <source>
        <dbReference type="Proteomes" id="UP000585665"/>
    </source>
</evidence>
<proteinExistence type="predicted"/>
<dbReference type="GO" id="GO:0006644">
    <property type="term" value="P:phospholipid metabolic process"/>
    <property type="evidence" value="ECO:0007669"/>
    <property type="project" value="TreeGrafter"/>
</dbReference>
<feature type="domain" description="GP-PDE" evidence="1">
    <location>
        <begin position="28"/>
        <end position="200"/>
    </location>
</feature>
<dbReference type="GO" id="GO:0070291">
    <property type="term" value="P:N-acylethanolamine metabolic process"/>
    <property type="evidence" value="ECO:0007669"/>
    <property type="project" value="TreeGrafter"/>
</dbReference>
<dbReference type="Proteomes" id="UP000585665">
    <property type="component" value="Unassembled WGS sequence"/>
</dbReference>
<dbReference type="Gene3D" id="3.20.20.190">
    <property type="entry name" value="Phosphatidylinositol (PI) phosphodiesterase"/>
    <property type="match status" value="1"/>
</dbReference>
<dbReference type="GO" id="GO:0008889">
    <property type="term" value="F:glycerophosphodiester phosphodiesterase activity"/>
    <property type="evidence" value="ECO:0007669"/>
    <property type="project" value="TreeGrafter"/>
</dbReference>
<comment type="caution">
    <text evidence="2">The sequence shown here is derived from an EMBL/GenBank/DDBJ whole genome shotgun (WGS) entry which is preliminary data.</text>
</comment>
<dbReference type="PANTHER" id="PTHR46320:SF1">
    <property type="entry name" value="GLYCEROPHOSPHODIESTER PHOSPHODIESTERASE 1"/>
    <property type="match status" value="1"/>
</dbReference>